<dbReference type="OrthoDB" id="2265055at2759"/>
<name>A0A1X2HFM0_SYNRA</name>
<protein>
    <recommendedName>
        <fullName evidence="2">F-box domain-containing protein</fullName>
    </recommendedName>
</protein>
<evidence type="ECO:0000313" key="3">
    <source>
        <dbReference type="EMBL" id="ORY97728.1"/>
    </source>
</evidence>
<dbReference type="Gene3D" id="1.20.1280.50">
    <property type="match status" value="1"/>
</dbReference>
<keyword evidence="4" id="KW-1185">Reference proteome</keyword>
<organism evidence="3 4">
    <name type="scientific">Syncephalastrum racemosum</name>
    <name type="common">Filamentous fungus</name>
    <dbReference type="NCBI Taxonomy" id="13706"/>
    <lineage>
        <taxon>Eukaryota</taxon>
        <taxon>Fungi</taxon>
        <taxon>Fungi incertae sedis</taxon>
        <taxon>Mucoromycota</taxon>
        <taxon>Mucoromycotina</taxon>
        <taxon>Mucoromycetes</taxon>
        <taxon>Mucorales</taxon>
        <taxon>Syncephalastraceae</taxon>
        <taxon>Syncephalastrum</taxon>
    </lineage>
</organism>
<dbReference type="Proteomes" id="UP000242180">
    <property type="component" value="Unassembled WGS sequence"/>
</dbReference>
<evidence type="ECO:0000313" key="4">
    <source>
        <dbReference type="Proteomes" id="UP000242180"/>
    </source>
</evidence>
<reference evidence="3 4" key="1">
    <citation type="submission" date="2016-07" db="EMBL/GenBank/DDBJ databases">
        <title>Pervasive Adenine N6-methylation of Active Genes in Fungi.</title>
        <authorList>
            <consortium name="DOE Joint Genome Institute"/>
            <person name="Mondo S.J."/>
            <person name="Dannebaum R.O."/>
            <person name="Kuo R.C."/>
            <person name="Labutti K."/>
            <person name="Haridas S."/>
            <person name="Kuo A."/>
            <person name="Salamov A."/>
            <person name="Ahrendt S.R."/>
            <person name="Lipzen A."/>
            <person name="Sullivan W."/>
            <person name="Andreopoulos W.B."/>
            <person name="Clum A."/>
            <person name="Lindquist E."/>
            <person name="Daum C."/>
            <person name="Ramamoorthy G.K."/>
            <person name="Gryganskyi A."/>
            <person name="Culley D."/>
            <person name="Magnuson J.K."/>
            <person name="James T.Y."/>
            <person name="O'Malley M.A."/>
            <person name="Stajich J.E."/>
            <person name="Spatafora J.W."/>
            <person name="Visel A."/>
            <person name="Grigoriev I.V."/>
        </authorList>
    </citation>
    <scope>NUCLEOTIDE SEQUENCE [LARGE SCALE GENOMIC DNA]</scope>
    <source>
        <strain evidence="3 4">NRRL 2496</strain>
    </source>
</reference>
<dbReference type="EMBL" id="MCGN01000004">
    <property type="protein sequence ID" value="ORY97728.1"/>
    <property type="molecule type" value="Genomic_DNA"/>
</dbReference>
<dbReference type="InterPro" id="IPR001810">
    <property type="entry name" value="F-box_dom"/>
</dbReference>
<dbReference type="AlphaFoldDB" id="A0A1X2HFM0"/>
<dbReference type="InterPro" id="IPR036047">
    <property type="entry name" value="F-box-like_dom_sf"/>
</dbReference>
<dbReference type="SUPFAM" id="SSF81383">
    <property type="entry name" value="F-box domain"/>
    <property type="match status" value="1"/>
</dbReference>
<comment type="caution">
    <text evidence="3">The sequence shown here is derived from an EMBL/GenBank/DDBJ whole genome shotgun (WGS) entry which is preliminary data.</text>
</comment>
<dbReference type="InParanoid" id="A0A1X2HFM0"/>
<dbReference type="OMA" id="GETHVEC"/>
<dbReference type="STRING" id="13706.A0A1X2HFM0"/>
<gene>
    <name evidence="3" type="ORF">BCR43DRAFT_490259</name>
</gene>
<feature type="domain" description="F-box" evidence="2">
    <location>
        <begin position="18"/>
        <end position="53"/>
    </location>
</feature>
<dbReference type="CDD" id="cd09917">
    <property type="entry name" value="F-box_SF"/>
    <property type="match status" value="1"/>
</dbReference>
<proteinExistence type="predicted"/>
<feature type="region of interest" description="Disordered" evidence="1">
    <location>
        <begin position="538"/>
        <end position="557"/>
    </location>
</feature>
<accession>A0A1X2HFM0</accession>
<dbReference type="Pfam" id="PF12937">
    <property type="entry name" value="F-box-like"/>
    <property type="match status" value="1"/>
</dbReference>
<sequence length="557" mass="62409">MLSMLAAADPSASALMGLPNELLLYILKEFLDLHDLWRLLEVSRSFRTIAMHTIHRRWKIDLQTTTMKVQCRSSLVALEALSRQLSLQTRLMSTPLPSTAPVGSSAHGSQMQTQTPQLPGFPPAVQEPRPEEGEEGEEDEAGAEEQEELADEEEIEGVEEEQEEQEEDDEGQDGGENEDEDVDMDVQEDALEESGRDVAPPAPGPIPPQDNDFFGRRRRRAAERQQRQQQAQQQHHHHHHNNHNRAHTATPVLHDVNPSPTSGFHDTNSLVTSTAFDNHKQFKHLMCREEQLHQRITRGIASYKHKYVLIEDIDIRNRIRSAVDVIFHHAVFVAAVNRPPVPLACTHASSANRALAAMMVRLLTRLDAAFPACCREITYTLADNIKAFLEYTGYKLLAFQHPHHPLPRHAHSTAHTPIGSLYDRIFGPVCHATVVCQHDAPQTLSEPSDDLRLLTLHSLSACFDLMGAAFIGKILNDSHIEVAVQRVCELLDDPPLRQIKRALLLDLLEGWLTIKRGLGASDLCRWVRLEIEKCDRAALQQQQQPPSSSASSASPIS</sequence>
<feature type="compositionally biased region" description="Polar residues" evidence="1">
    <location>
        <begin position="106"/>
        <end position="117"/>
    </location>
</feature>
<evidence type="ECO:0000256" key="1">
    <source>
        <dbReference type="SAM" id="MobiDB-lite"/>
    </source>
</evidence>
<evidence type="ECO:0000259" key="2">
    <source>
        <dbReference type="Pfam" id="PF12937"/>
    </source>
</evidence>
<feature type="region of interest" description="Disordered" evidence="1">
    <location>
        <begin position="94"/>
        <end position="244"/>
    </location>
</feature>
<feature type="compositionally biased region" description="Basic residues" evidence="1">
    <location>
        <begin position="234"/>
        <end position="244"/>
    </location>
</feature>
<feature type="compositionally biased region" description="Acidic residues" evidence="1">
    <location>
        <begin position="132"/>
        <end position="192"/>
    </location>
</feature>